<evidence type="ECO:0000256" key="2">
    <source>
        <dbReference type="ARBA" id="ARBA00022741"/>
    </source>
</evidence>
<dbReference type="SMART" id="SM00382">
    <property type="entry name" value="AAA"/>
    <property type="match status" value="2"/>
</dbReference>
<dbReference type="InterPro" id="IPR027417">
    <property type="entry name" value="P-loop_NTPase"/>
</dbReference>
<evidence type="ECO:0000259" key="4">
    <source>
        <dbReference type="SMART" id="SM00382"/>
    </source>
</evidence>
<feature type="domain" description="AAA+ ATPase" evidence="4">
    <location>
        <begin position="254"/>
        <end position="386"/>
    </location>
</feature>
<dbReference type="Gene3D" id="3.40.50.300">
    <property type="entry name" value="P-loop containing nucleotide triphosphate hydrolases"/>
    <property type="match status" value="2"/>
</dbReference>
<dbReference type="GO" id="GO:0005524">
    <property type="term" value="F:ATP binding"/>
    <property type="evidence" value="ECO:0007669"/>
    <property type="project" value="UniProtKB-KW"/>
</dbReference>
<name>A0A839T1N3_AZOMA</name>
<evidence type="ECO:0000313" key="6">
    <source>
        <dbReference type="Proteomes" id="UP000549250"/>
    </source>
</evidence>
<dbReference type="RefSeq" id="WP_183165302.1">
    <property type="nucleotide sequence ID" value="NZ_JACHXI010000002.1"/>
</dbReference>
<keyword evidence="3" id="KW-0067">ATP-binding</keyword>
<dbReference type="InterPro" id="IPR003959">
    <property type="entry name" value="ATPase_AAA_core"/>
</dbReference>
<comment type="similarity">
    <text evidence="1">Belongs to the AAA ATPase family.</text>
</comment>
<keyword evidence="2" id="KW-0547">Nucleotide-binding</keyword>
<dbReference type="InterPro" id="IPR050221">
    <property type="entry name" value="26S_Proteasome_ATPase"/>
</dbReference>
<evidence type="ECO:0000313" key="5">
    <source>
        <dbReference type="EMBL" id="MBB3102304.1"/>
    </source>
</evidence>
<dbReference type="CDD" id="cd19481">
    <property type="entry name" value="RecA-like_protease"/>
    <property type="match status" value="1"/>
</dbReference>
<dbReference type="GO" id="GO:0016887">
    <property type="term" value="F:ATP hydrolysis activity"/>
    <property type="evidence" value="ECO:0007669"/>
    <property type="project" value="InterPro"/>
</dbReference>
<keyword evidence="6" id="KW-1185">Reference proteome</keyword>
<accession>A0A839T1N3</accession>
<dbReference type="InterPro" id="IPR003593">
    <property type="entry name" value="AAA+_ATPase"/>
</dbReference>
<feature type="domain" description="AAA+ ATPase" evidence="4">
    <location>
        <begin position="492"/>
        <end position="621"/>
    </location>
</feature>
<protein>
    <submittedName>
        <fullName evidence="5">SpoVK/Ycf46/Vps4 family AAA+-type ATPase</fullName>
    </submittedName>
</protein>
<dbReference type="Pfam" id="PF00004">
    <property type="entry name" value="AAA"/>
    <property type="match status" value="2"/>
</dbReference>
<dbReference type="SUPFAM" id="SSF52540">
    <property type="entry name" value="P-loop containing nucleoside triphosphate hydrolases"/>
    <property type="match status" value="2"/>
</dbReference>
<gene>
    <name evidence="5" type="ORF">FHR87_000677</name>
</gene>
<evidence type="ECO:0000256" key="3">
    <source>
        <dbReference type="ARBA" id="ARBA00022840"/>
    </source>
</evidence>
<dbReference type="Proteomes" id="UP000549250">
    <property type="component" value="Unassembled WGS sequence"/>
</dbReference>
<sequence>MTVSALPRPSPRRIARRRNPDTCTLALKWAFSLMVDLQGHRQLLERGCITDDEVARELGLEELVDAEHYSRTCALQCLKREYRLFTRNYPAPDYPEPLGSNLQALGRLVGLDEAETRVLGFCALLHADPLLNRCSDVFGAVGFNRLSQALSVLLELSDEEIQHCLATDGHLTACGLLTIQCDNGRHDLEETLSFTSSDLLKQLRFHRGAAEELFEHSFRLSAPASLTVTDYEHLSQPLAMVMNYLQKVAKQQRKGVNILLYGPPGTGKTELCRLLAEELALELYEIACTDSEGDPITGYQRLCALRSAMSVLKGSPVLVMLDEIEDLFVDDLIPNAKRRKAHKGWINRILEENGQPCFWLSNHIGMLDPAYIRRFDMVIEMPNPIRSQRERIIRNLCADRLGEETIQQLATHEYMTPAVFERAYRVAHTISPRVGKKLNGTLEYLVDSTLKAQGHERLGQHKGIRLPTVYSPERINTDIDLDGLLEGLRRHSEARLCFYGPPGTGKTAFAGWLAESLDKPLHIKRVSDLVSPYLGETEQRLAAAFRQAEQESAVLVLDEVDSFLQDRRKAQRSWEITAVNEMLTQMESYSGLFIASTNLMADLDEAALRRFDLKVRFGYLRPEQRLLLLRAHLKELGLKDPQHNAEAALQTMDTLTPGDFTTVVRRARFKPFTNAAELVQALVNEAALKKDGQARPIGFVY</sequence>
<organism evidence="5 6">
    <name type="scientific">Azomonas macrocytogenes</name>
    <name type="common">Azotobacter macrocytogenes</name>
    <dbReference type="NCBI Taxonomy" id="69962"/>
    <lineage>
        <taxon>Bacteria</taxon>
        <taxon>Pseudomonadati</taxon>
        <taxon>Pseudomonadota</taxon>
        <taxon>Gammaproteobacteria</taxon>
        <taxon>Pseudomonadales</taxon>
        <taxon>Pseudomonadaceae</taxon>
        <taxon>Azomonas</taxon>
    </lineage>
</organism>
<proteinExistence type="inferred from homology"/>
<comment type="caution">
    <text evidence="5">The sequence shown here is derived from an EMBL/GenBank/DDBJ whole genome shotgun (WGS) entry which is preliminary data.</text>
</comment>
<evidence type="ECO:0000256" key="1">
    <source>
        <dbReference type="ARBA" id="ARBA00006914"/>
    </source>
</evidence>
<dbReference type="AlphaFoldDB" id="A0A839T1N3"/>
<reference evidence="5 6" key="1">
    <citation type="submission" date="2020-08" db="EMBL/GenBank/DDBJ databases">
        <title>Genomic Encyclopedia of Type Strains, Phase III (KMG-III): the genomes of soil and plant-associated and newly described type strains.</title>
        <authorList>
            <person name="Whitman W."/>
        </authorList>
    </citation>
    <scope>NUCLEOTIDE SEQUENCE [LARGE SCALE GENOMIC DNA]</scope>
    <source>
        <strain evidence="5 6">CECT 4462</strain>
    </source>
</reference>
<dbReference type="PANTHER" id="PTHR23073">
    <property type="entry name" value="26S PROTEASOME REGULATORY SUBUNIT"/>
    <property type="match status" value="1"/>
</dbReference>
<dbReference type="EMBL" id="JACHXI010000002">
    <property type="protein sequence ID" value="MBB3102304.1"/>
    <property type="molecule type" value="Genomic_DNA"/>
</dbReference>